<evidence type="ECO:0000256" key="1">
    <source>
        <dbReference type="ARBA" id="ARBA00000085"/>
    </source>
</evidence>
<dbReference type="InterPro" id="IPR011006">
    <property type="entry name" value="CheY-like_superfamily"/>
</dbReference>
<accession>A0A318THE0</accession>
<dbReference type="Pfam" id="PF00989">
    <property type="entry name" value="PAS"/>
    <property type="match status" value="1"/>
</dbReference>
<dbReference type="CDD" id="cd16919">
    <property type="entry name" value="HATPase_CckA-like"/>
    <property type="match status" value="1"/>
</dbReference>
<dbReference type="Pfam" id="PF02518">
    <property type="entry name" value="HATPase_c"/>
    <property type="match status" value="1"/>
</dbReference>
<dbReference type="InterPro" id="IPR001789">
    <property type="entry name" value="Sig_transdc_resp-reg_receiver"/>
</dbReference>
<dbReference type="PANTHER" id="PTHR43065:SF49">
    <property type="entry name" value="HISTIDINE KINASE"/>
    <property type="match status" value="1"/>
</dbReference>
<dbReference type="InterPro" id="IPR000700">
    <property type="entry name" value="PAS-assoc_C"/>
</dbReference>
<dbReference type="PRINTS" id="PR00344">
    <property type="entry name" value="BCTRLSENSOR"/>
</dbReference>
<dbReference type="Gene3D" id="1.10.287.130">
    <property type="match status" value="1"/>
</dbReference>
<evidence type="ECO:0000256" key="9">
    <source>
        <dbReference type="ARBA" id="ARBA00022777"/>
    </source>
</evidence>
<evidence type="ECO:0000256" key="6">
    <source>
        <dbReference type="ARBA" id="ARBA00022679"/>
    </source>
</evidence>
<evidence type="ECO:0000256" key="2">
    <source>
        <dbReference type="ARBA" id="ARBA00004651"/>
    </source>
</evidence>
<dbReference type="InterPro" id="IPR036097">
    <property type="entry name" value="HisK_dim/P_sf"/>
</dbReference>
<evidence type="ECO:0000259" key="18">
    <source>
        <dbReference type="PROSITE" id="PS50885"/>
    </source>
</evidence>
<dbReference type="GO" id="GO:0005886">
    <property type="term" value="C:plasma membrane"/>
    <property type="evidence" value="ECO:0007669"/>
    <property type="project" value="UniProtKB-SubCell"/>
</dbReference>
<evidence type="ECO:0000259" key="17">
    <source>
        <dbReference type="PROSITE" id="PS50113"/>
    </source>
</evidence>
<gene>
    <name evidence="19" type="ORF">BJ122_12538</name>
</gene>
<evidence type="ECO:0000256" key="13">
    <source>
        <dbReference type="PROSITE-ProRule" id="PRU00169"/>
    </source>
</evidence>
<dbReference type="Gene3D" id="3.40.50.2300">
    <property type="match status" value="1"/>
</dbReference>
<evidence type="ECO:0000259" key="15">
    <source>
        <dbReference type="PROSITE" id="PS50110"/>
    </source>
</evidence>
<protein>
    <recommendedName>
        <fullName evidence="3">histidine kinase</fullName>
        <ecNumber evidence="3">2.7.13.3</ecNumber>
    </recommendedName>
</protein>
<dbReference type="GO" id="GO:0006355">
    <property type="term" value="P:regulation of DNA-templated transcription"/>
    <property type="evidence" value="ECO:0007669"/>
    <property type="project" value="InterPro"/>
</dbReference>
<evidence type="ECO:0000256" key="5">
    <source>
        <dbReference type="ARBA" id="ARBA00022553"/>
    </source>
</evidence>
<evidence type="ECO:0000256" key="3">
    <source>
        <dbReference type="ARBA" id="ARBA00012438"/>
    </source>
</evidence>
<feature type="domain" description="PAS" evidence="16">
    <location>
        <begin position="538"/>
        <end position="609"/>
    </location>
</feature>
<keyword evidence="10" id="KW-0067">ATP-binding</keyword>
<evidence type="ECO:0000256" key="11">
    <source>
        <dbReference type="ARBA" id="ARBA00022989"/>
    </source>
</evidence>
<dbReference type="NCBIfam" id="TIGR00229">
    <property type="entry name" value="sensory_box"/>
    <property type="match status" value="1"/>
</dbReference>
<dbReference type="SMART" id="SM00387">
    <property type="entry name" value="HATPase_c"/>
    <property type="match status" value="1"/>
</dbReference>
<dbReference type="Gene3D" id="3.30.450.20">
    <property type="entry name" value="PAS domain"/>
    <property type="match status" value="3"/>
</dbReference>
<dbReference type="PROSITE" id="PS50112">
    <property type="entry name" value="PAS"/>
    <property type="match status" value="2"/>
</dbReference>
<dbReference type="InterPro" id="IPR036890">
    <property type="entry name" value="HATPase_C_sf"/>
</dbReference>
<keyword evidence="5 13" id="KW-0597">Phosphoprotein</keyword>
<keyword evidence="11" id="KW-0472">Membrane</keyword>
<keyword evidence="6" id="KW-0808">Transferase</keyword>
<dbReference type="InterPro" id="IPR003594">
    <property type="entry name" value="HATPase_dom"/>
</dbReference>
<dbReference type="EC" id="2.7.13.3" evidence="3"/>
<dbReference type="PROSITE" id="PS50109">
    <property type="entry name" value="HIS_KIN"/>
    <property type="match status" value="1"/>
</dbReference>
<dbReference type="SUPFAM" id="SSF55785">
    <property type="entry name" value="PYP-like sensor domain (PAS domain)"/>
    <property type="match status" value="2"/>
</dbReference>
<feature type="modified residue" description="4-aspartylphosphate" evidence="13">
    <location>
        <position position="974"/>
    </location>
</feature>
<dbReference type="CDD" id="cd00130">
    <property type="entry name" value="PAS"/>
    <property type="match status" value="2"/>
</dbReference>
<name>A0A318THE0_9BRAD</name>
<keyword evidence="11" id="KW-1133">Transmembrane helix</keyword>
<dbReference type="SUPFAM" id="SSF47384">
    <property type="entry name" value="Homodimeric domain of signal transducing histidine kinase"/>
    <property type="match status" value="1"/>
</dbReference>
<evidence type="ECO:0000259" key="16">
    <source>
        <dbReference type="PROSITE" id="PS50112"/>
    </source>
</evidence>
<dbReference type="InterPro" id="IPR004358">
    <property type="entry name" value="Sig_transdc_His_kin-like_C"/>
</dbReference>
<dbReference type="OrthoDB" id="9796100at2"/>
<dbReference type="SUPFAM" id="SSF52172">
    <property type="entry name" value="CheY-like"/>
    <property type="match status" value="1"/>
</dbReference>
<dbReference type="PROSITE" id="PS50113">
    <property type="entry name" value="PAC"/>
    <property type="match status" value="2"/>
</dbReference>
<dbReference type="InterPro" id="IPR035965">
    <property type="entry name" value="PAS-like_dom_sf"/>
</dbReference>
<dbReference type="SUPFAM" id="SSF103190">
    <property type="entry name" value="Sensory domain-like"/>
    <property type="match status" value="2"/>
</dbReference>
<dbReference type="Pfam" id="PF08448">
    <property type="entry name" value="PAS_4"/>
    <property type="match status" value="1"/>
</dbReference>
<evidence type="ECO:0000256" key="8">
    <source>
        <dbReference type="ARBA" id="ARBA00022741"/>
    </source>
</evidence>
<dbReference type="InterPro" id="IPR029151">
    <property type="entry name" value="Sensor-like_sf"/>
</dbReference>
<sequence>MKLSTRMALAMVVLVLLTTGVLAALTYYNVMSLLLPRVLDRLETHSRVSAMVLNASLKGLRAETLSLQSSPEIRSLGDQLTANGEDPTGSAELRAQIENQLASELTAKPDYALIRIIAATNDGTELIRVDRLGPSGTIRIVPRAELTGRGDQVCYSAGMATPPNSVHITKVEVGRTDNGLAPRAAPVIRAAAPLQTEDGKTFGVLVINVDLRAAITRIRDSVDSDSELYVVNEDGDYLVHPDKSKEFGFERGQRRRIQDDFPQFASVLATAQANAQVMTDSNGERFGLGWSWTRLADGPRVAVIEARSYDVLMSVRSAVSTSTLLGGATAILCAILMAIVLSRSLSRPLVEITRALEGFERGELVKVRPGGSSEIAVLTEALQRMTAEAQRKTSALNDEIGARSRIAEMLNNTIHNMADPVMITDANGRVVLANIAATKLFGTPTDIGNPQAYRSFARFYPDGVTPLPFDEAPLLRALRGETVENFEFVVRPHDTDRSAYLIANGRPLRDDNGVLQGVVMVYHDVTLTKKAERELRESERMARAIIDTALDAFVQIDPAGNITEWSPQAETLFGWPHDQAIGHNLAQLIFSSDKQPSVTERYRRFIESIDHGGDGYRIEVEANHRDGSAILVEVAMTAMPLSDGYVMNAFFRDLSDKTIAEQQLRQAQKMESIGQLTGGIAHDFNNMLTVITGTIDILAASVADRPECAAITRLISEAAERGAELTRHLLAFARKQPLQPCETDPNLVLSELQILLRPTLGEHIELKQVLADDVWPIFVDRGQLEAALVNLAVNARDAMPEGGTLTLETSNVMIDQDFARRYGEGEPGPYVMITVTDTGCGIPESIRARVFDPFFTTKEVGKGTGLGLSMVYGFIKQSGGHITLYSEVDHGTAFRIYLPRAKSEAPLLQSNEPYAGNDLRGDETILIVEDDAMVRNYVTAQLKALGYTTISAANAAAALELCDRGEAFDLLFTDIVMPGKVNGVQLAAEMAKRRPGLKVLYTSGYSENAVIHGNRLDPDILLLTKPYRRSELARMIRLALATAAPTERRAAEAQSS</sequence>
<dbReference type="InterPro" id="IPR000014">
    <property type="entry name" value="PAS"/>
</dbReference>
<evidence type="ECO:0000313" key="20">
    <source>
        <dbReference type="Proteomes" id="UP000248148"/>
    </source>
</evidence>
<dbReference type="Proteomes" id="UP000248148">
    <property type="component" value="Unassembled WGS sequence"/>
</dbReference>
<dbReference type="InterPro" id="IPR013767">
    <property type="entry name" value="PAS_fold"/>
</dbReference>
<proteinExistence type="predicted"/>
<dbReference type="InterPro" id="IPR003660">
    <property type="entry name" value="HAMP_dom"/>
</dbReference>
<dbReference type="SMART" id="SM00388">
    <property type="entry name" value="HisKA"/>
    <property type="match status" value="1"/>
</dbReference>
<dbReference type="Pfam" id="PF00072">
    <property type="entry name" value="Response_reg"/>
    <property type="match status" value="1"/>
</dbReference>
<dbReference type="InterPro" id="IPR048760">
    <property type="entry name" value="VP0354-like_sensor_dom"/>
</dbReference>
<dbReference type="AlphaFoldDB" id="A0A318THE0"/>
<dbReference type="InterPro" id="IPR003661">
    <property type="entry name" value="HisK_dim/P_dom"/>
</dbReference>
<dbReference type="Gene3D" id="3.30.565.10">
    <property type="entry name" value="Histidine kinase-like ATPase, C-terminal domain"/>
    <property type="match status" value="1"/>
</dbReference>
<dbReference type="SMART" id="SM00448">
    <property type="entry name" value="REC"/>
    <property type="match status" value="1"/>
</dbReference>
<dbReference type="CDD" id="cd00082">
    <property type="entry name" value="HisKA"/>
    <property type="match status" value="1"/>
</dbReference>
<comment type="subcellular location">
    <subcellularLocation>
        <location evidence="2">Cell membrane</location>
        <topology evidence="2">Multi-pass membrane protein</topology>
    </subcellularLocation>
</comment>
<keyword evidence="12" id="KW-0902">Two-component regulatory system</keyword>
<dbReference type="EMBL" id="QJTI01000025">
    <property type="protein sequence ID" value="PYF01205.1"/>
    <property type="molecule type" value="Genomic_DNA"/>
</dbReference>
<keyword evidence="7" id="KW-0812">Transmembrane</keyword>
<keyword evidence="9" id="KW-0418">Kinase</keyword>
<dbReference type="SUPFAM" id="SSF55874">
    <property type="entry name" value="ATPase domain of HSP90 chaperone/DNA topoisomerase II/histidine kinase"/>
    <property type="match status" value="1"/>
</dbReference>
<feature type="domain" description="PAC" evidence="17">
    <location>
        <begin position="616"/>
        <end position="666"/>
    </location>
</feature>
<feature type="domain" description="Histidine kinase" evidence="14">
    <location>
        <begin position="679"/>
        <end position="902"/>
    </location>
</feature>
<evidence type="ECO:0000256" key="12">
    <source>
        <dbReference type="ARBA" id="ARBA00023012"/>
    </source>
</evidence>
<organism evidence="19 20">
    <name type="scientific">Rhodopseudomonas faecalis</name>
    <dbReference type="NCBI Taxonomy" id="99655"/>
    <lineage>
        <taxon>Bacteria</taxon>
        <taxon>Pseudomonadati</taxon>
        <taxon>Pseudomonadota</taxon>
        <taxon>Alphaproteobacteria</taxon>
        <taxon>Hyphomicrobiales</taxon>
        <taxon>Nitrobacteraceae</taxon>
        <taxon>Rhodopseudomonas</taxon>
    </lineage>
</organism>
<dbReference type="GO" id="GO:0005524">
    <property type="term" value="F:ATP binding"/>
    <property type="evidence" value="ECO:0007669"/>
    <property type="project" value="UniProtKB-KW"/>
</dbReference>
<dbReference type="InterPro" id="IPR005467">
    <property type="entry name" value="His_kinase_dom"/>
</dbReference>
<keyword evidence="4" id="KW-1003">Cell membrane</keyword>
<reference evidence="19 20" key="1">
    <citation type="submission" date="2018-06" db="EMBL/GenBank/DDBJ databases">
        <title>Genomic Encyclopedia of Archaeal and Bacterial Type Strains, Phase II (KMG-II): from individual species to whole genera.</title>
        <authorList>
            <person name="Goeker M."/>
        </authorList>
    </citation>
    <scope>NUCLEOTIDE SEQUENCE [LARGE SCALE GENOMIC DNA]</scope>
    <source>
        <strain evidence="19 20">JCM 11668</strain>
    </source>
</reference>
<feature type="domain" description="PAS" evidence="16">
    <location>
        <begin position="402"/>
        <end position="442"/>
    </location>
</feature>
<dbReference type="RefSeq" id="WP_110782270.1">
    <property type="nucleotide sequence ID" value="NZ_QJTI01000025.1"/>
</dbReference>
<evidence type="ECO:0000259" key="14">
    <source>
        <dbReference type="PROSITE" id="PS50109"/>
    </source>
</evidence>
<feature type="domain" description="Response regulatory" evidence="15">
    <location>
        <begin position="924"/>
        <end position="1040"/>
    </location>
</feature>
<evidence type="ECO:0000256" key="10">
    <source>
        <dbReference type="ARBA" id="ARBA00022840"/>
    </source>
</evidence>
<comment type="catalytic activity">
    <reaction evidence="1">
        <text>ATP + protein L-histidine = ADP + protein N-phospho-L-histidine.</text>
        <dbReference type="EC" id="2.7.13.3"/>
    </reaction>
</comment>
<dbReference type="Gene3D" id="6.10.340.10">
    <property type="match status" value="1"/>
</dbReference>
<feature type="domain" description="HAMP" evidence="18">
    <location>
        <begin position="343"/>
        <end position="394"/>
    </location>
</feature>
<dbReference type="SMART" id="SM00091">
    <property type="entry name" value="PAS"/>
    <property type="match status" value="2"/>
</dbReference>
<evidence type="ECO:0000313" key="19">
    <source>
        <dbReference type="EMBL" id="PYF01205.1"/>
    </source>
</evidence>
<dbReference type="CDD" id="cd18773">
    <property type="entry name" value="PDC1_HK_sensor"/>
    <property type="match status" value="1"/>
</dbReference>
<keyword evidence="20" id="KW-1185">Reference proteome</keyword>
<dbReference type="InterPro" id="IPR013656">
    <property type="entry name" value="PAS_4"/>
</dbReference>
<evidence type="ECO:0000256" key="4">
    <source>
        <dbReference type="ARBA" id="ARBA00022475"/>
    </source>
</evidence>
<dbReference type="PROSITE" id="PS50110">
    <property type="entry name" value="RESPONSE_REGULATORY"/>
    <property type="match status" value="1"/>
</dbReference>
<dbReference type="Pfam" id="PF21623">
    <property type="entry name" value="HK_sensor_dom_bact"/>
    <property type="match status" value="1"/>
</dbReference>
<dbReference type="PANTHER" id="PTHR43065">
    <property type="entry name" value="SENSOR HISTIDINE KINASE"/>
    <property type="match status" value="1"/>
</dbReference>
<comment type="caution">
    <text evidence="19">The sequence shown here is derived from an EMBL/GenBank/DDBJ whole genome shotgun (WGS) entry which is preliminary data.</text>
</comment>
<keyword evidence="8" id="KW-0547">Nucleotide-binding</keyword>
<feature type="domain" description="PAC" evidence="17">
    <location>
        <begin position="484"/>
        <end position="537"/>
    </location>
</feature>
<dbReference type="GO" id="GO:0000155">
    <property type="term" value="F:phosphorelay sensor kinase activity"/>
    <property type="evidence" value="ECO:0007669"/>
    <property type="project" value="InterPro"/>
</dbReference>
<evidence type="ECO:0000256" key="7">
    <source>
        <dbReference type="ARBA" id="ARBA00022692"/>
    </source>
</evidence>
<dbReference type="PROSITE" id="PS50885">
    <property type="entry name" value="HAMP"/>
    <property type="match status" value="1"/>
</dbReference>